<comment type="caution">
    <text evidence="1">The sequence shown here is derived from an EMBL/GenBank/DDBJ whole genome shotgun (WGS) entry which is preliminary data.</text>
</comment>
<gene>
    <name evidence="1" type="ORF">BU204_36880</name>
</gene>
<dbReference type="RefSeq" id="WP_075130430.1">
    <property type="nucleotide sequence ID" value="NZ_MSIE01000132.1"/>
</dbReference>
<dbReference type="SUPFAM" id="SSF51621">
    <property type="entry name" value="Phosphoenolpyruvate/pyruvate domain"/>
    <property type="match status" value="1"/>
</dbReference>
<name>A0A1Q8BUN0_9PSEU</name>
<keyword evidence="2" id="KW-1185">Reference proteome</keyword>
<dbReference type="OrthoDB" id="9780430at2"/>
<dbReference type="STRING" id="1912961.BU204_36880"/>
<dbReference type="Proteomes" id="UP000185596">
    <property type="component" value="Unassembled WGS sequence"/>
</dbReference>
<dbReference type="InterPro" id="IPR015813">
    <property type="entry name" value="Pyrv/PenolPyrv_kinase-like_dom"/>
</dbReference>
<sequence>MIDTFRSLHSGSILVLPNAWDAASARLVEQAGAPAIATTSAGVAWSLGVPDGDHLAREQAIALVARVVAAVAVPVTADIESGFGATPGEVGDTVRAVADAGAAGVNIEDALHDQPGLRPVEDQVARMAAARAAAPLFINARIDTYLLGIGPEETRMAETLARARAYLDAGADGIFVPGVVDRDLIAELVAKIDAPLNVLAMPGAPAVPELAELGVARASVGARVALAAYDTAVRCARELFSSGTYESLAASLTHGDLNAALAGNRA</sequence>
<dbReference type="AlphaFoldDB" id="A0A1Q8BUN0"/>
<accession>A0A1Q8BUN0</accession>
<dbReference type="EMBL" id="MSIE01000132">
    <property type="protein sequence ID" value="OLF05804.1"/>
    <property type="molecule type" value="Genomic_DNA"/>
</dbReference>
<dbReference type="PANTHER" id="PTHR42905:SF16">
    <property type="entry name" value="CARBOXYPHOSPHONOENOLPYRUVATE PHOSPHONOMUTASE-LIKE PROTEIN (AFU_ORTHOLOGUE AFUA_5G07230)"/>
    <property type="match status" value="1"/>
</dbReference>
<keyword evidence="1" id="KW-0808">Transferase</keyword>
<dbReference type="GO" id="GO:0032259">
    <property type="term" value="P:methylation"/>
    <property type="evidence" value="ECO:0007669"/>
    <property type="project" value="UniProtKB-KW"/>
</dbReference>
<keyword evidence="1" id="KW-0489">Methyltransferase</keyword>
<dbReference type="InterPro" id="IPR040442">
    <property type="entry name" value="Pyrv_kinase-like_dom_sf"/>
</dbReference>
<proteinExistence type="predicted"/>
<dbReference type="InterPro" id="IPR039556">
    <property type="entry name" value="ICL/PEPM"/>
</dbReference>
<dbReference type="Pfam" id="PF13714">
    <property type="entry name" value="PEP_mutase"/>
    <property type="match status" value="1"/>
</dbReference>
<dbReference type="CDD" id="cd00377">
    <property type="entry name" value="ICL_PEPM"/>
    <property type="match status" value="1"/>
</dbReference>
<organism evidence="1 2">
    <name type="scientific">Actinophytocola xanthii</name>
    <dbReference type="NCBI Taxonomy" id="1912961"/>
    <lineage>
        <taxon>Bacteria</taxon>
        <taxon>Bacillati</taxon>
        <taxon>Actinomycetota</taxon>
        <taxon>Actinomycetes</taxon>
        <taxon>Pseudonocardiales</taxon>
        <taxon>Pseudonocardiaceae</taxon>
    </lineage>
</organism>
<protein>
    <submittedName>
        <fullName evidence="1">3-methyl-2-oxobutanoate hydroxymethyltransferase</fullName>
    </submittedName>
</protein>
<evidence type="ECO:0000313" key="2">
    <source>
        <dbReference type="Proteomes" id="UP000185596"/>
    </source>
</evidence>
<dbReference type="PANTHER" id="PTHR42905">
    <property type="entry name" value="PHOSPHOENOLPYRUVATE CARBOXYLASE"/>
    <property type="match status" value="1"/>
</dbReference>
<dbReference type="GO" id="GO:0008168">
    <property type="term" value="F:methyltransferase activity"/>
    <property type="evidence" value="ECO:0007669"/>
    <property type="project" value="UniProtKB-KW"/>
</dbReference>
<dbReference type="Gene3D" id="3.20.20.60">
    <property type="entry name" value="Phosphoenolpyruvate-binding domains"/>
    <property type="match status" value="1"/>
</dbReference>
<evidence type="ECO:0000313" key="1">
    <source>
        <dbReference type="EMBL" id="OLF05804.1"/>
    </source>
</evidence>
<reference evidence="1 2" key="1">
    <citation type="submission" date="2016-12" db="EMBL/GenBank/DDBJ databases">
        <title>The draft genome sequence of Actinophytocola sp. 11-183.</title>
        <authorList>
            <person name="Wang W."/>
            <person name="Yuan L."/>
        </authorList>
    </citation>
    <scope>NUCLEOTIDE SEQUENCE [LARGE SCALE GENOMIC DNA]</scope>
    <source>
        <strain evidence="1 2">11-183</strain>
    </source>
</reference>